<protein>
    <submittedName>
        <fullName evidence="1">Uncharacterized protein</fullName>
    </submittedName>
</protein>
<dbReference type="AlphaFoldDB" id="D4G884"/>
<organism evidence="1 2">
    <name type="scientific">Riesia pediculicola (strain USDA)</name>
    <dbReference type="NCBI Taxonomy" id="515618"/>
    <lineage>
        <taxon>Bacteria</taxon>
        <taxon>Pseudomonadati</taxon>
        <taxon>Pseudomonadota</taxon>
        <taxon>Gammaproteobacteria</taxon>
        <taxon>Enterobacterales</taxon>
        <taxon>Enterobacteriaceae</taxon>
        <taxon>Candidatus Riesia</taxon>
    </lineage>
</organism>
<keyword evidence="2" id="KW-1185">Reference proteome</keyword>
<dbReference type="HOGENOM" id="CLU_2883073_0_0_6"/>
<dbReference type="EMBL" id="CP001085">
    <property type="protein sequence ID" value="ADD79575.1"/>
    <property type="molecule type" value="Genomic_DNA"/>
</dbReference>
<reference evidence="1" key="1">
    <citation type="submission" date="2008-05" db="EMBL/GenBank/DDBJ databases">
        <title>Genome sequence of Riesia pediculicola USDA.</title>
        <authorList>
            <person name="Kirkness E.F."/>
        </authorList>
    </citation>
    <scope>NUCLEOTIDE SEQUENCE [LARGE SCALE GENOMIC DNA]</scope>
    <source>
        <strain evidence="1">USDA</strain>
    </source>
</reference>
<gene>
    <name evidence="1" type="ordered locus">RIEPE_0289</name>
</gene>
<dbReference type="KEGG" id="rip:RIEPE_0289"/>
<evidence type="ECO:0000313" key="2">
    <source>
        <dbReference type="Proteomes" id="UP000001700"/>
    </source>
</evidence>
<evidence type="ECO:0000313" key="1">
    <source>
        <dbReference type="EMBL" id="ADD79575.1"/>
    </source>
</evidence>
<sequence length="63" mass="7483">MNSILPKKIIFSKILIFPRKKTVLNGLLFDIKNTDQQISQSENKYTIKKSFWKNFGKKQFPYS</sequence>
<accession>D4G884</accession>
<dbReference type="Proteomes" id="UP000001700">
    <property type="component" value="Chromosome"/>
</dbReference>
<proteinExistence type="predicted"/>
<name>D4G884_RIEPU</name>